<reference evidence="4" key="2">
    <citation type="submission" date="2013-10" db="EMBL/GenBank/DDBJ databases">
        <authorList>
            <person name="Aslett M."/>
        </authorList>
    </citation>
    <scope>NUCLEOTIDE SEQUENCE [LARGE SCALE GENOMIC DNA]</scope>
    <source>
        <strain evidence="4">Houghton</strain>
    </source>
</reference>
<sequence length="706" mass="74766">MVEQLQVALGLQEAVRRWCWSQPPQPTDTASHPAGIEQFGEAGLSFLQQLLLLGSLEGAEAPPIPSHLFLEEVGDRHDGRSSIPPDDAALLPTPHSCGGLTSHRHRSGLESSAFNGAALQDARTPGVHSPQASSHVSCYPDESRAPAFARSSEAAAAATPQGLPHGEDLGFADPVQQQGLQDLSTGLAEPQAVSCSESIPSKYLERAAQSRDVVSPPAAGALGAEEQPKNPQQQRRSQLVRQPKHAAAKTNKEKGIKRRPEQQGHLQVAPRGLSVASPAASSPEASGPPLQVVGGPVARAEGPPQKRQAVGRRRGETAVGARSSSSSNLSSSSSRGKAAGGRLPTKMPTVARCSSAGVPQGSGCRLSPSAKEGSSDVEGAEGAAAAAAVAAAHSSSCSSGAEAAVHAFAAEWLRGCQQRLEAFGGKVREESVAGSSSGTREHGDAPPHSSPPSSPFKTLENLQLTKKQLKQELRAYNTAFAAHFGRQPLKQDKEPLRPVYMHYQRIKQRLEQLLEAPETGRPPGAAAGTAAAAESSSAAEASQPEVFSSPTCTRSNTADISSPPGVPSPTGGAKRLRRHHSVRSLETLSPKAVHRAGLNGGAPRSPEKAKEKQASKQIAKPSAFERQQLLQRRREEMALQLHQLQRERRLLGDKLAAYHLQFKQEHGRPLRLKADIAPVHEEYKLFVEITKQIDALAFALQKQTLS</sequence>
<reference evidence="4" key="1">
    <citation type="submission" date="2013-10" db="EMBL/GenBank/DDBJ databases">
        <title>Genomic analysis of the causative agents of coccidiosis in chickens.</title>
        <authorList>
            <person name="Reid A.J."/>
            <person name="Blake D."/>
            <person name="Billington K."/>
            <person name="Browne H."/>
            <person name="Dunn M."/>
            <person name="Hung S."/>
            <person name="Kawahara F."/>
            <person name="Miranda-Saavedra D."/>
            <person name="Mourier T."/>
            <person name="Nagra H."/>
            <person name="Otto T.D."/>
            <person name="Rawlings N."/>
            <person name="Sanchez A."/>
            <person name="Sanders M."/>
            <person name="Subramaniam C."/>
            <person name="Tay Y."/>
            <person name="Dear P."/>
            <person name="Doerig C."/>
            <person name="Gruber A."/>
            <person name="Parkinson J."/>
            <person name="Shirley M."/>
            <person name="Wan K.L."/>
            <person name="Berriman M."/>
            <person name="Tomley F."/>
            <person name="Pain A."/>
        </authorList>
    </citation>
    <scope>NUCLEOTIDE SEQUENCE [LARGE SCALE GENOMIC DNA]</scope>
    <source>
        <strain evidence="4">Houghton</strain>
    </source>
</reference>
<evidence type="ECO:0000256" key="2">
    <source>
        <dbReference type="SAM" id="MobiDB-lite"/>
    </source>
</evidence>
<feature type="region of interest" description="Disordered" evidence="2">
    <location>
        <begin position="426"/>
        <end position="457"/>
    </location>
</feature>
<feature type="coiled-coil region" evidence="1">
    <location>
        <begin position="627"/>
        <end position="654"/>
    </location>
</feature>
<feature type="region of interest" description="Disordered" evidence="2">
    <location>
        <begin position="75"/>
        <end position="107"/>
    </location>
</feature>
<feature type="compositionally biased region" description="Polar residues" evidence="2">
    <location>
        <begin position="545"/>
        <end position="560"/>
    </location>
</feature>
<dbReference type="EMBL" id="HG690331">
    <property type="protein sequence ID" value="CDI74425.1"/>
    <property type="molecule type" value="Genomic_DNA"/>
</dbReference>
<dbReference type="InterPro" id="IPR059029">
    <property type="entry name" value="FAM13A_dom"/>
</dbReference>
<feature type="compositionally biased region" description="Basic and acidic residues" evidence="2">
    <location>
        <begin position="250"/>
        <end position="262"/>
    </location>
</feature>
<feature type="domain" description="FAM13A-like" evidence="3">
    <location>
        <begin position="457"/>
        <end position="513"/>
    </location>
</feature>
<dbReference type="AlphaFoldDB" id="U6G2M0"/>
<organism evidence="4 5">
    <name type="scientific">Eimeria praecox</name>
    <dbReference type="NCBI Taxonomy" id="51316"/>
    <lineage>
        <taxon>Eukaryota</taxon>
        <taxon>Sar</taxon>
        <taxon>Alveolata</taxon>
        <taxon>Apicomplexa</taxon>
        <taxon>Conoidasida</taxon>
        <taxon>Coccidia</taxon>
        <taxon>Eucoccidiorida</taxon>
        <taxon>Eimeriorina</taxon>
        <taxon>Eimeriidae</taxon>
        <taxon>Eimeria</taxon>
    </lineage>
</organism>
<protein>
    <recommendedName>
        <fullName evidence="3">FAM13A-like domain-containing protein</fullName>
    </recommendedName>
</protein>
<dbReference type="OrthoDB" id="2161449at2759"/>
<dbReference type="Proteomes" id="UP000018201">
    <property type="component" value="Unassembled WGS sequence"/>
</dbReference>
<accession>U6G2M0</accession>
<feature type="compositionally biased region" description="Low complexity" evidence="2">
    <location>
        <begin position="518"/>
        <end position="542"/>
    </location>
</feature>
<feature type="compositionally biased region" description="Low complexity" evidence="2">
    <location>
        <begin position="149"/>
        <end position="158"/>
    </location>
</feature>
<gene>
    <name evidence="4" type="ORF">EPH_0002410</name>
</gene>
<feature type="compositionally biased region" description="Basic and acidic residues" evidence="2">
    <location>
        <begin position="605"/>
        <end position="614"/>
    </location>
</feature>
<evidence type="ECO:0000313" key="5">
    <source>
        <dbReference type="Proteomes" id="UP000018201"/>
    </source>
</evidence>
<feature type="compositionally biased region" description="Polar residues" evidence="2">
    <location>
        <begin position="229"/>
        <end position="240"/>
    </location>
</feature>
<dbReference type="VEuPathDB" id="ToxoDB:EPH_0002410"/>
<evidence type="ECO:0000259" key="3">
    <source>
        <dbReference type="Pfam" id="PF26116"/>
    </source>
</evidence>
<name>U6G2M0_9EIME</name>
<feature type="compositionally biased region" description="Low complexity" evidence="2">
    <location>
        <begin position="323"/>
        <end position="334"/>
    </location>
</feature>
<dbReference type="Pfam" id="PF26116">
    <property type="entry name" value="FAM13A"/>
    <property type="match status" value="1"/>
</dbReference>
<evidence type="ECO:0000256" key="1">
    <source>
        <dbReference type="SAM" id="Coils"/>
    </source>
</evidence>
<feature type="region of interest" description="Disordered" evidence="2">
    <location>
        <begin position="149"/>
        <end position="172"/>
    </location>
</feature>
<keyword evidence="1" id="KW-0175">Coiled coil</keyword>
<keyword evidence="5" id="KW-1185">Reference proteome</keyword>
<feature type="compositionally biased region" description="Low complexity" evidence="2">
    <location>
        <begin position="276"/>
        <end position="289"/>
    </location>
</feature>
<evidence type="ECO:0000313" key="4">
    <source>
        <dbReference type="EMBL" id="CDI74425.1"/>
    </source>
</evidence>
<feature type="region of interest" description="Disordered" evidence="2">
    <location>
        <begin position="206"/>
        <end position="378"/>
    </location>
</feature>
<feature type="region of interest" description="Disordered" evidence="2">
    <location>
        <begin position="518"/>
        <end position="622"/>
    </location>
</feature>
<proteinExistence type="predicted"/>